<organism evidence="1">
    <name type="scientific">viral metagenome</name>
    <dbReference type="NCBI Taxonomy" id="1070528"/>
    <lineage>
        <taxon>unclassified sequences</taxon>
        <taxon>metagenomes</taxon>
        <taxon>organismal metagenomes</taxon>
    </lineage>
</organism>
<sequence length="61" mass="6765">MKIRIMLKRIVQPPIETQAGVDYHSFIFDVVDQTTLNFLTGADCRGCGVSIDVIGVEINPE</sequence>
<dbReference type="AlphaFoldDB" id="A0A6M3IQT5"/>
<gene>
    <name evidence="1" type="ORF">MM415B01211_0031</name>
</gene>
<accession>A0A6M3IQT5</accession>
<name>A0A6M3IQT5_9ZZZZ</name>
<protein>
    <submittedName>
        <fullName evidence="1">Uncharacterized protein</fullName>
    </submittedName>
</protein>
<evidence type="ECO:0000313" key="1">
    <source>
        <dbReference type="EMBL" id="QJA59999.1"/>
    </source>
</evidence>
<reference evidence="1" key="1">
    <citation type="submission" date="2020-03" db="EMBL/GenBank/DDBJ databases">
        <title>The deep terrestrial virosphere.</title>
        <authorList>
            <person name="Holmfeldt K."/>
            <person name="Nilsson E."/>
            <person name="Simone D."/>
            <person name="Lopez-Fernandez M."/>
            <person name="Wu X."/>
            <person name="de Brujin I."/>
            <person name="Lundin D."/>
            <person name="Andersson A."/>
            <person name="Bertilsson S."/>
            <person name="Dopson M."/>
        </authorList>
    </citation>
    <scope>NUCLEOTIDE SEQUENCE</scope>
    <source>
        <strain evidence="1">MM415B01211</strain>
    </source>
</reference>
<dbReference type="EMBL" id="MT141391">
    <property type="protein sequence ID" value="QJA59999.1"/>
    <property type="molecule type" value="Genomic_DNA"/>
</dbReference>
<proteinExistence type="predicted"/>